<dbReference type="InterPro" id="IPR006664">
    <property type="entry name" value="OMP_bac"/>
</dbReference>
<feature type="signal peptide" evidence="6">
    <location>
        <begin position="1"/>
        <end position="23"/>
    </location>
</feature>
<keyword evidence="3 5" id="KW-0472">Membrane</keyword>
<dbReference type="Pfam" id="PF00691">
    <property type="entry name" value="OmpA"/>
    <property type="match status" value="1"/>
</dbReference>
<evidence type="ECO:0000256" key="6">
    <source>
        <dbReference type="SAM" id="SignalP"/>
    </source>
</evidence>
<dbReference type="Pfam" id="PF02412">
    <property type="entry name" value="TSP_3"/>
    <property type="match status" value="3"/>
</dbReference>
<evidence type="ECO:0000256" key="4">
    <source>
        <dbReference type="ARBA" id="ARBA00023237"/>
    </source>
</evidence>
<dbReference type="InterPro" id="IPR018247">
    <property type="entry name" value="EF_Hand_1_Ca_BS"/>
</dbReference>
<dbReference type="EMBL" id="JAUMIT010000001">
    <property type="protein sequence ID" value="MDO3694166.1"/>
    <property type="molecule type" value="Genomic_DNA"/>
</dbReference>
<dbReference type="SUPFAM" id="SSF103647">
    <property type="entry name" value="TSP type-3 repeat"/>
    <property type="match status" value="2"/>
</dbReference>
<reference evidence="8" key="1">
    <citation type="submission" date="2023-07" db="EMBL/GenBank/DDBJ databases">
        <title>Wenyingzhuangia sp. chi5 genome sequencing and assembly.</title>
        <authorList>
            <person name="Park S."/>
        </authorList>
    </citation>
    <scope>NUCLEOTIDE SEQUENCE</scope>
    <source>
        <strain evidence="8">Chi5</strain>
    </source>
</reference>
<feature type="domain" description="OmpA-like" evidence="7">
    <location>
        <begin position="348"/>
        <end position="465"/>
    </location>
</feature>
<evidence type="ECO:0000256" key="2">
    <source>
        <dbReference type="ARBA" id="ARBA00022729"/>
    </source>
</evidence>
<dbReference type="InterPro" id="IPR036737">
    <property type="entry name" value="OmpA-like_sf"/>
</dbReference>
<feature type="chain" id="PRO_5047492905" evidence="6">
    <location>
        <begin position="24"/>
        <end position="465"/>
    </location>
</feature>
<evidence type="ECO:0000256" key="3">
    <source>
        <dbReference type="ARBA" id="ARBA00023136"/>
    </source>
</evidence>
<dbReference type="InterPro" id="IPR028974">
    <property type="entry name" value="TSP_type-3_rpt"/>
</dbReference>
<dbReference type="Gene3D" id="4.10.1080.10">
    <property type="entry name" value="TSP type-3 repeat"/>
    <property type="match status" value="1"/>
</dbReference>
<dbReference type="SUPFAM" id="SSF103088">
    <property type="entry name" value="OmpA-like"/>
    <property type="match status" value="1"/>
</dbReference>
<dbReference type="Proteomes" id="UP001168642">
    <property type="component" value="Unassembled WGS sequence"/>
</dbReference>
<evidence type="ECO:0000256" key="5">
    <source>
        <dbReference type="PROSITE-ProRule" id="PRU00473"/>
    </source>
</evidence>
<protein>
    <submittedName>
        <fullName evidence="8">OmpA family protein</fullName>
    </submittedName>
</protein>
<keyword evidence="2 6" id="KW-0732">Signal</keyword>
<keyword evidence="9" id="KW-1185">Reference proteome</keyword>
<dbReference type="InterPro" id="IPR050330">
    <property type="entry name" value="Bact_OuterMem_StrucFunc"/>
</dbReference>
<sequence>MKRLKLTLSLLGVFALTSISMKAQDKNHPWAIGVGVNLVDLTPYGISNLGNQIKDYVGLTDVNALPVLSRLYVAKYLDNGFTADFTGAINSIDEIPSGEVSEKSYYSLDLGLRYDLNKLFGETGWFDPYAKFAVGTFWVDEDMAAAVSPSIGFNTWFNNSVGLNFESSYKTNALFGDSDLGNTIYIADYHFQHSISLVIRFGAKDSDGDGVLDADDLCPQIAGKPELFGCSDIDGDGIADKDDACPDLAGTEATKGCPDTDGDGVIDSEDQCPNLAGDAKDAGCPDSDKDGLSDNNDKCPNTFGPIENNGCPWPDTDGDGVTDNLDNCINEKGPKTNKGCPVQLTEEAKKELGAYAKTIQFNSGKSEFKAGVTETLDIIVEVMKEFDGVRFDVEGHSDSSGDDAKNLKLSQERAQAVVDYLTSKGIDHWRLHAIGYGETKPIASNKTATGRALNRRVVLSTIESE</sequence>
<dbReference type="CDD" id="cd07185">
    <property type="entry name" value="OmpA_C-like"/>
    <property type="match status" value="1"/>
</dbReference>
<dbReference type="PANTHER" id="PTHR30329:SF21">
    <property type="entry name" value="LIPOPROTEIN YIAD-RELATED"/>
    <property type="match status" value="1"/>
</dbReference>
<dbReference type="PRINTS" id="PR01021">
    <property type="entry name" value="OMPADOMAIN"/>
</dbReference>
<dbReference type="PROSITE" id="PS00018">
    <property type="entry name" value="EF_HAND_1"/>
    <property type="match status" value="1"/>
</dbReference>
<dbReference type="InterPro" id="IPR003367">
    <property type="entry name" value="Thrombospondin_3-like_rpt"/>
</dbReference>
<gene>
    <name evidence="8" type="ORF">QVZ41_04775</name>
</gene>
<name>A0ABT8VQC3_9FLAO</name>
<organism evidence="8 9">
    <name type="scientific">Wenyingzhuangia gilva</name>
    <dbReference type="NCBI Taxonomy" id="3057677"/>
    <lineage>
        <taxon>Bacteria</taxon>
        <taxon>Pseudomonadati</taxon>
        <taxon>Bacteroidota</taxon>
        <taxon>Flavobacteriia</taxon>
        <taxon>Flavobacteriales</taxon>
        <taxon>Flavobacteriaceae</taxon>
        <taxon>Wenyingzhuangia</taxon>
    </lineage>
</organism>
<dbReference type="Gene3D" id="3.30.1330.60">
    <property type="entry name" value="OmpA-like domain"/>
    <property type="match status" value="1"/>
</dbReference>
<evidence type="ECO:0000256" key="1">
    <source>
        <dbReference type="ARBA" id="ARBA00004442"/>
    </source>
</evidence>
<evidence type="ECO:0000313" key="8">
    <source>
        <dbReference type="EMBL" id="MDO3694166.1"/>
    </source>
</evidence>
<keyword evidence="4" id="KW-0998">Cell outer membrane</keyword>
<accession>A0ABT8VQC3</accession>
<dbReference type="PANTHER" id="PTHR30329">
    <property type="entry name" value="STATOR ELEMENT OF FLAGELLAR MOTOR COMPLEX"/>
    <property type="match status" value="1"/>
</dbReference>
<comment type="subcellular location">
    <subcellularLocation>
        <location evidence="1">Cell outer membrane</location>
    </subcellularLocation>
</comment>
<evidence type="ECO:0000313" key="9">
    <source>
        <dbReference type="Proteomes" id="UP001168642"/>
    </source>
</evidence>
<dbReference type="PROSITE" id="PS51123">
    <property type="entry name" value="OMPA_2"/>
    <property type="match status" value="1"/>
</dbReference>
<comment type="caution">
    <text evidence="8">The sequence shown here is derived from an EMBL/GenBank/DDBJ whole genome shotgun (WGS) entry which is preliminary data.</text>
</comment>
<proteinExistence type="predicted"/>
<evidence type="ECO:0000259" key="7">
    <source>
        <dbReference type="PROSITE" id="PS51123"/>
    </source>
</evidence>
<dbReference type="InterPro" id="IPR006665">
    <property type="entry name" value="OmpA-like"/>
</dbReference>
<dbReference type="RefSeq" id="WP_302883403.1">
    <property type="nucleotide sequence ID" value="NZ_JAUMIT010000001.1"/>
</dbReference>